<keyword evidence="1" id="KW-0175">Coiled coil</keyword>
<evidence type="ECO:0000313" key="2">
    <source>
        <dbReference type="EMBL" id="CAH1408053.1"/>
    </source>
</evidence>
<dbReference type="Proteomes" id="UP001152798">
    <property type="component" value="Chromosome 7"/>
</dbReference>
<gene>
    <name evidence="2" type="ORF">NEZAVI_LOCUS15653</name>
</gene>
<accession>A0A9P0HUN6</accession>
<sequence>MRVEIVSMLVYLMAGKDQVLSVPPEPRRSAVTHEDIRDAIISLVHLLQATTQKLERHELRERQLGDQLRKALGGLDTRERSQDTAIAAVSAALVRVEEKLAKIQGELDQKNEREKGSYVIDTVPLQSWMSNVEGMLNKQAPSTDLVVSKDQVEKMESTVNGKIEILASMVGRIETQLLDSLNQLQEAVSNDGLYSKLESQLGVQEKWHNTVIGKLEQLESNNELLLSNNKHEVDNYTKEELAKIKNGIDYLGSDKLMNIDAKLQEIMRSTNQLQNVYKTSQDLKDSFKDYFSQAKTSQDELSSDVKSLTKAEQVLIQTADNVLDTRKRVEYGVQEILLGIGELVKSETKELNNTVNNRFNDISETILENQNGGVFNLSSKIDHEISQVWRQIGIMYQQLTNSANALSKLQVQTEQYLNGSLNTMDSMDGRVVEITGRVSDVKENLNYLMGRLLLVTQEFNQTKGDLATAFDNLRNTFKTVRQEVKDLGPGPIPIEDEDNKL</sequence>
<dbReference type="OrthoDB" id="8190635at2759"/>
<evidence type="ECO:0000313" key="3">
    <source>
        <dbReference type="Proteomes" id="UP001152798"/>
    </source>
</evidence>
<dbReference type="PANTHER" id="PTHR39960:SF1">
    <property type="entry name" value="LD34147P"/>
    <property type="match status" value="1"/>
</dbReference>
<reference evidence="2" key="1">
    <citation type="submission" date="2022-01" db="EMBL/GenBank/DDBJ databases">
        <authorList>
            <person name="King R."/>
        </authorList>
    </citation>
    <scope>NUCLEOTIDE SEQUENCE</scope>
</reference>
<keyword evidence="3" id="KW-1185">Reference proteome</keyword>
<protein>
    <submittedName>
        <fullName evidence="2">Uncharacterized protein</fullName>
    </submittedName>
</protein>
<organism evidence="2 3">
    <name type="scientific">Nezara viridula</name>
    <name type="common">Southern green stink bug</name>
    <name type="synonym">Cimex viridulus</name>
    <dbReference type="NCBI Taxonomy" id="85310"/>
    <lineage>
        <taxon>Eukaryota</taxon>
        <taxon>Metazoa</taxon>
        <taxon>Ecdysozoa</taxon>
        <taxon>Arthropoda</taxon>
        <taxon>Hexapoda</taxon>
        <taxon>Insecta</taxon>
        <taxon>Pterygota</taxon>
        <taxon>Neoptera</taxon>
        <taxon>Paraneoptera</taxon>
        <taxon>Hemiptera</taxon>
        <taxon>Heteroptera</taxon>
        <taxon>Panheteroptera</taxon>
        <taxon>Pentatomomorpha</taxon>
        <taxon>Pentatomoidea</taxon>
        <taxon>Pentatomidae</taxon>
        <taxon>Pentatominae</taxon>
        <taxon>Nezara</taxon>
    </lineage>
</organism>
<feature type="coiled-coil region" evidence="1">
    <location>
        <begin position="47"/>
        <end position="113"/>
    </location>
</feature>
<proteinExistence type="predicted"/>
<dbReference type="GO" id="GO:0005886">
    <property type="term" value="C:plasma membrane"/>
    <property type="evidence" value="ECO:0007669"/>
    <property type="project" value="TreeGrafter"/>
</dbReference>
<dbReference type="PANTHER" id="PTHR39960">
    <property type="entry name" value="LD34147P"/>
    <property type="match status" value="1"/>
</dbReference>
<dbReference type="AlphaFoldDB" id="A0A9P0HUN6"/>
<name>A0A9P0HUN6_NEZVI</name>
<evidence type="ECO:0000256" key="1">
    <source>
        <dbReference type="SAM" id="Coils"/>
    </source>
</evidence>
<dbReference type="EMBL" id="OV725083">
    <property type="protein sequence ID" value="CAH1408053.1"/>
    <property type="molecule type" value="Genomic_DNA"/>
</dbReference>